<organism evidence="1 2">
    <name type="scientific">Arcticibacter pallidicorallinus</name>
    <dbReference type="NCBI Taxonomy" id="1259464"/>
    <lineage>
        <taxon>Bacteria</taxon>
        <taxon>Pseudomonadati</taxon>
        <taxon>Bacteroidota</taxon>
        <taxon>Sphingobacteriia</taxon>
        <taxon>Sphingobacteriales</taxon>
        <taxon>Sphingobacteriaceae</taxon>
        <taxon>Arcticibacter</taxon>
    </lineage>
</organism>
<evidence type="ECO:0000313" key="1">
    <source>
        <dbReference type="EMBL" id="PRY52577.1"/>
    </source>
</evidence>
<reference evidence="1 2" key="1">
    <citation type="submission" date="2018-03" db="EMBL/GenBank/DDBJ databases">
        <title>Genomic Encyclopedia of Type Strains, Phase III (KMG-III): the genomes of soil and plant-associated and newly described type strains.</title>
        <authorList>
            <person name="Whitman W."/>
        </authorList>
    </citation>
    <scope>NUCLEOTIDE SEQUENCE [LARGE SCALE GENOMIC DNA]</scope>
    <source>
        <strain evidence="1 2">CGMCC 1.9313</strain>
    </source>
</reference>
<dbReference type="PANTHER" id="PTHR12993">
    <property type="entry name" value="N-ACETYLGLUCOSAMINYL-PHOSPHATIDYLINOSITOL DE-N-ACETYLASE-RELATED"/>
    <property type="match status" value="1"/>
</dbReference>
<dbReference type="AlphaFoldDB" id="A0A2T0U3T3"/>
<dbReference type="Pfam" id="PF02585">
    <property type="entry name" value="PIG-L"/>
    <property type="match status" value="1"/>
</dbReference>
<dbReference type="InterPro" id="IPR029062">
    <property type="entry name" value="Class_I_gatase-like"/>
</dbReference>
<dbReference type="Gene3D" id="3.40.50.10320">
    <property type="entry name" value="LmbE-like"/>
    <property type="match status" value="1"/>
</dbReference>
<sequence length="841" mass="93211">MGISIIFFTDIAWLGIIEGIKFTPLLHHKMKLIFLVCNFLLCSSLALGQTSVQLSSSEIKLGIEKLAVTGSVLYIAAHPDDENTRLLSYLATERKVRTGYLSLTRGDGGQNLIGTEQAEELGLIRTQELLAARSIDGAEQFFTRANDFGFSKTSEETFKIWNRDSILSDVVWVIRNFRPDVIITRFPPDARAGHGHHSASAILAIEAFKAAADPAAFPEQLSYVKPWKSHRILWNTFNFGGNNTTSEDQLKINVGQYNTLLGQSYGEIASESRSQHKSQGFGVAKQRGESFEYFELLAGQPAKKDLLDGREANWVAGPNGAAIAKLVTEINREYRIEAPEKSVPALLRLYELISGVQDEMLKKLKMAEVADLILATSGTWFEVYASEPAYSITDSIPLRVQAISRYQDGAAVVPFISGKSEQKLSLSYNRMESLEGSVKASRLSQPYWLEHAHPIGEYKISNRKDIGMAESAAPLVIRIDLHIQGQKISYSRPAVYKFTDPVRGEVYRKLEVTPPVVVALQSSRLLYTGDEARPLEVKLKSFSRAAKGDLRLKLPSGWTSSPKSLPYEMTSKGEERMFRFTVKPGQSALSGQLTAELNAGGSTWSKAMSSIQYDHIPTTTWFPEAAMNLVRLQAKKAGNKIGYIPGAGDLIPESLKQLGYEVVMLNAGSLDNVDLSSFDAIVAGIRLYNVSPAIKYINDKLLKYVENGGVLLVQYNVSQPLMLNDIGPYPFSITRNRVTEEDATVNILNPAHRIFNYPNKITARDFDGWVQERGLYFGGSIDPRYQSLLSMRDTGEAENTGALFVADYGKGRFVYTGLSFFRQLPAGVPGAYRLFVNLISH</sequence>
<dbReference type="Proteomes" id="UP000238034">
    <property type="component" value="Unassembled WGS sequence"/>
</dbReference>
<keyword evidence="2" id="KW-1185">Reference proteome</keyword>
<dbReference type="SUPFAM" id="SSF102588">
    <property type="entry name" value="LmbE-like"/>
    <property type="match status" value="1"/>
</dbReference>
<dbReference type="GO" id="GO:0016811">
    <property type="term" value="F:hydrolase activity, acting on carbon-nitrogen (but not peptide) bonds, in linear amides"/>
    <property type="evidence" value="ECO:0007669"/>
    <property type="project" value="TreeGrafter"/>
</dbReference>
<accession>A0A2T0U3T3</accession>
<protein>
    <submittedName>
        <fullName evidence="1">GlcNAc-PI de-N-acetylase</fullName>
    </submittedName>
</protein>
<name>A0A2T0U3T3_9SPHI</name>
<comment type="caution">
    <text evidence="1">The sequence shown here is derived from an EMBL/GenBank/DDBJ whole genome shotgun (WGS) entry which is preliminary data.</text>
</comment>
<dbReference type="CDD" id="cd03143">
    <property type="entry name" value="A4_beta-galactosidase_middle_domain"/>
    <property type="match status" value="1"/>
</dbReference>
<gene>
    <name evidence="1" type="ORF">B0I27_10543</name>
</gene>
<dbReference type="PANTHER" id="PTHR12993:SF11">
    <property type="entry name" value="N-ACETYLGLUCOSAMINYL-PHOSPHATIDYLINOSITOL DE-N-ACETYLASE"/>
    <property type="match status" value="1"/>
</dbReference>
<evidence type="ECO:0000313" key="2">
    <source>
        <dbReference type="Proteomes" id="UP000238034"/>
    </source>
</evidence>
<dbReference type="InterPro" id="IPR024078">
    <property type="entry name" value="LmbE-like_dom_sf"/>
</dbReference>
<dbReference type="EMBL" id="PVTH01000005">
    <property type="protein sequence ID" value="PRY52577.1"/>
    <property type="molecule type" value="Genomic_DNA"/>
</dbReference>
<dbReference type="InterPro" id="IPR003737">
    <property type="entry name" value="GlcNAc_PI_deacetylase-related"/>
</dbReference>
<proteinExistence type="predicted"/>
<dbReference type="SUPFAM" id="SSF52317">
    <property type="entry name" value="Class I glutamine amidotransferase-like"/>
    <property type="match status" value="1"/>
</dbReference>